<dbReference type="EMBL" id="CAJJDM010000034">
    <property type="protein sequence ID" value="CAD8063989.1"/>
    <property type="molecule type" value="Genomic_DNA"/>
</dbReference>
<name>A0A8S1LA34_PARPR</name>
<evidence type="ECO:0000313" key="2">
    <source>
        <dbReference type="Proteomes" id="UP000688137"/>
    </source>
</evidence>
<gene>
    <name evidence="1" type="ORF">PPRIM_AZ9-3.1.T0350241</name>
</gene>
<accession>A0A8S1LA34</accession>
<reference evidence="1" key="1">
    <citation type="submission" date="2021-01" db="EMBL/GenBank/DDBJ databases">
        <authorList>
            <consortium name="Genoscope - CEA"/>
            <person name="William W."/>
        </authorList>
    </citation>
    <scope>NUCLEOTIDE SEQUENCE</scope>
</reference>
<dbReference type="Proteomes" id="UP000688137">
    <property type="component" value="Unassembled WGS sequence"/>
</dbReference>
<proteinExistence type="predicted"/>
<dbReference type="AlphaFoldDB" id="A0A8S1LA34"/>
<protein>
    <submittedName>
        <fullName evidence="1">Uncharacterized protein</fullName>
    </submittedName>
</protein>
<sequence>MKQKEDQQNTLVILFQNSNDQGEKINLPNNYEDFKNEMYDKYQLAKTNKYEFDNKNMVFNRIIDSEKTYKEMIENLLKSKDEITNTPLLRVIEEKNQILFVTDSSAESLQLPSNYYQFQKKMENKFQMPKTTKYMCNTFNYNSYVADNEKITIDSESQYNEVLKNLKKEAKTRTLKADDEHKFDYNSLFFIENNNISCVCKYQGTNSNKCRYCNGTGLINNQQQEGYIELNNAFQILIEKNFQKIKKYIKDNYKENVENLQDWAVFNQKLFNFENKKEFYFKCIKCDIFQVKVNIVHVKSQQIPQEPVCDKCFKSNNLHGYIQYPSKFPQENLNKDQDIFLNKPPNLMQSSH</sequence>
<dbReference type="OMA" id="KMENQHG"/>
<organism evidence="1 2">
    <name type="scientific">Paramecium primaurelia</name>
    <dbReference type="NCBI Taxonomy" id="5886"/>
    <lineage>
        <taxon>Eukaryota</taxon>
        <taxon>Sar</taxon>
        <taxon>Alveolata</taxon>
        <taxon>Ciliophora</taxon>
        <taxon>Intramacronucleata</taxon>
        <taxon>Oligohymenophorea</taxon>
        <taxon>Peniculida</taxon>
        <taxon>Parameciidae</taxon>
        <taxon>Paramecium</taxon>
    </lineage>
</organism>
<evidence type="ECO:0000313" key="1">
    <source>
        <dbReference type="EMBL" id="CAD8063989.1"/>
    </source>
</evidence>
<keyword evidence="2" id="KW-1185">Reference proteome</keyword>
<comment type="caution">
    <text evidence="1">The sequence shown here is derived from an EMBL/GenBank/DDBJ whole genome shotgun (WGS) entry which is preliminary data.</text>
</comment>